<organism evidence="2 3">
    <name type="scientific">Streptomyces caatingaensis</name>
    <dbReference type="NCBI Taxonomy" id="1678637"/>
    <lineage>
        <taxon>Bacteria</taxon>
        <taxon>Bacillati</taxon>
        <taxon>Actinomycetota</taxon>
        <taxon>Actinomycetes</taxon>
        <taxon>Kitasatosporales</taxon>
        <taxon>Streptomycetaceae</taxon>
        <taxon>Streptomyces</taxon>
    </lineage>
</organism>
<evidence type="ECO:0000313" key="2">
    <source>
        <dbReference type="EMBL" id="KNB49912.1"/>
    </source>
</evidence>
<evidence type="ECO:0000256" key="1">
    <source>
        <dbReference type="SAM" id="SignalP"/>
    </source>
</evidence>
<feature type="chain" id="PRO_5039573010" evidence="1">
    <location>
        <begin position="28"/>
        <end position="518"/>
    </location>
</feature>
<proteinExistence type="predicted"/>
<feature type="signal peptide" evidence="1">
    <location>
        <begin position="1"/>
        <end position="27"/>
    </location>
</feature>
<name>A0A0K9XB75_9ACTN</name>
<comment type="caution">
    <text evidence="2">The sequence shown here is derived from an EMBL/GenBank/DDBJ whole genome shotgun (WGS) entry which is preliminary data.</text>
</comment>
<dbReference type="SMART" id="SM00710">
    <property type="entry name" value="PbH1"/>
    <property type="match status" value="7"/>
</dbReference>
<protein>
    <submittedName>
        <fullName evidence="2">Uncharacterized protein</fullName>
    </submittedName>
</protein>
<dbReference type="STRING" id="1678637.AC230_24540"/>
<dbReference type="SUPFAM" id="SSF51126">
    <property type="entry name" value="Pectin lyase-like"/>
    <property type="match status" value="1"/>
</dbReference>
<dbReference type="EMBL" id="LFXA01000017">
    <property type="protein sequence ID" value="KNB49912.1"/>
    <property type="molecule type" value="Genomic_DNA"/>
</dbReference>
<keyword evidence="1" id="KW-0732">Signal</keyword>
<gene>
    <name evidence="2" type="ORF">AC230_24540</name>
</gene>
<dbReference type="PATRIC" id="fig|1678637.3.peg.5241"/>
<reference evidence="3" key="1">
    <citation type="submission" date="2015-07" db="EMBL/GenBank/DDBJ databases">
        <title>Draft genome sequence of Streptomyces sp. CMAA 1322, a bacterium isolated from Caatinga biome, from dry forest semiarid of Brazil.</title>
        <authorList>
            <person name="Santos S.N."/>
            <person name="Gacesa R."/>
            <person name="Taketani R.G."/>
            <person name="Long P.F."/>
            <person name="Melo I.S."/>
        </authorList>
    </citation>
    <scope>NUCLEOTIDE SEQUENCE [LARGE SCALE GENOMIC DNA]</scope>
    <source>
        <strain evidence="3">CMAA 1322</strain>
    </source>
</reference>
<evidence type="ECO:0000313" key="3">
    <source>
        <dbReference type="Proteomes" id="UP000037288"/>
    </source>
</evidence>
<dbReference type="InterPro" id="IPR006626">
    <property type="entry name" value="PbH1"/>
</dbReference>
<dbReference type="InterPro" id="IPR012334">
    <property type="entry name" value="Pectin_lyas_fold"/>
</dbReference>
<dbReference type="RefSeq" id="WP_049718460.1">
    <property type="nucleotide sequence ID" value="NZ_LFXA01000017.1"/>
</dbReference>
<dbReference type="Gene3D" id="2.160.20.10">
    <property type="entry name" value="Single-stranded right-handed beta-helix, Pectin lyase-like"/>
    <property type="match status" value="1"/>
</dbReference>
<sequence>MRVLLRSLLGAAAALLLTCAGIPAAGAAPAAFRTYYVDCANGDDAAPGTDESHPWRTPARASSVTYEARDRVLFRRGTTCAGPFAPKGSGTAVAPVTVDAYGSGAKPGIVGDGSLAAVLLRNVEGWEIRDLDVSNPGPPPGPGTLRYGVLVELEDHGTGHHYVVENVDVHDVEGCDCQERHTPGSSAGIAVRAAGSTTPTAVDDVLIRANTVRRVGPEGIATQSEWQHRPEYPMGRGTRYVPLTGVRILGNTVDTVSGDGILAFNTSGAHVAFNTVRNFGAATALYRSGIASGNADGSVVESNTVTDAHGPLASIAYDIDHASNGSVFQYNFSRDVNGGALFACNSPGEKADRNVFRFNISQNDGYADKNGFGVVFLPCGPARDVAVYGNTFYAPGSRLLVAAPGTVSVEFSDNIFVGRPGGSAVEDTHGVYRNNLYRSVVAVPAGDPRPVTGDPLLVAPGTATGPDDAQGYRLRAGSPALHAGAAMTNPGWHDFFGNLLPPFAPNQGAYQGEGVTAG</sequence>
<dbReference type="OrthoDB" id="3333873at2"/>
<accession>A0A0K9XB75</accession>
<keyword evidence="3" id="KW-1185">Reference proteome</keyword>
<dbReference type="InterPro" id="IPR011050">
    <property type="entry name" value="Pectin_lyase_fold/virulence"/>
</dbReference>
<dbReference type="AlphaFoldDB" id="A0A0K9XB75"/>
<dbReference type="Proteomes" id="UP000037288">
    <property type="component" value="Unassembled WGS sequence"/>
</dbReference>